<gene>
    <name evidence="9" type="ORF">EG339_20805</name>
</gene>
<dbReference type="PANTHER" id="PTHR13604">
    <property type="entry name" value="DC12-RELATED"/>
    <property type="match status" value="1"/>
</dbReference>
<keyword evidence="10" id="KW-1185">Reference proteome</keyword>
<keyword evidence="5" id="KW-0190">Covalent protein-DNA linkage</keyword>
<dbReference type="Pfam" id="PF02586">
    <property type="entry name" value="SRAP"/>
    <property type="match status" value="1"/>
</dbReference>
<dbReference type="SUPFAM" id="SSF143081">
    <property type="entry name" value="BB1717-like"/>
    <property type="match status" value="1"/>
</dbReference>
<dbReference type="GO" id="GO:0003697">
    <property type="term" value="F:single-stranded DNA binding"/>
    <property type="evidence" value="ECO:0007669"/>
    <property type="project" value="InterPro"/>
</dbReference>
<evidence type="ECO:0000256" key="7">
    <source>
        <dbReference type="ARBA" id="ARBA00023239"/>
    </source>
</evidence>
<dbReference type="GO" id="GO:0008233">
    <property type="term" value="F:peptidase activity"/>
    <property type="evidence" value="ECO:0007669"/>
    <property type="project" value="UniProtKB-KW"/>
</dbReference>
<keyword evidence="4 8" id="KW-0378">Hydrolase</keyword>
<protein>
    <recommendedName>
        <fullName evidence="8">Abasic site processing protein</fullName>
        <ecNumber evidence="8">3.4.-.-</ecNumber>
    </recommendedName>
</protein>
<keyword evidence="2 8" id="KW-0645">Protease</keyword>
<evidence type="ECO:0000256" key="1">
    <source>
        <dbReference type="ARBA" id="ARBA00008136"/>
    </source>
</evidence>
<proteinExistence type="inferred from homology"/>
<dbReference type="GO" id="GO:0016829">
    <property type="term" value="F:lyase activity"/>
    <property type="evidence" value="ECO:0007669"/>
    <property type="project" value="UniProtKB-KW"/>
</dbReference>
<organism evidence="9 10">
    <name type="scientific">Chryseobacterium bernardetii</name>
    <dbReference type="NCBI Taxonomy" id="1241978"/>
    <lineage>
        <taxon>Bacteria</taxon>
        <taxon>Pseudomonadati</taxon>
        <taxon>Bacteroidota</taxon>
        <taxon>Flavobacteriia</taxon>
        <taxon>Flavobacteriales</taxon>
        <taxon>Weeksellaceae</taxon>
        <taxon>Chryseobacterium group</taxon>
        <taxon>Chryseobacterium</taxon>
    </lineage>
</organism>
<accession>A0A3G6TLA9</accession>
<comment type="similarity">
    <text evidence="1 8">Belongs to the SOS response-associated peptidase family.</text>
</comment>
<evidence type="ECO:0000256" key="6">
    <source>
        <dbReference type="ARBA" id="ARBA00023125"/>
    </source>
</evidence>
<sequence length="276" mass="32822">MCYYNGQRVSRDEFIRLMDLEKAVMNYDFLDQEIHEGFNYGNIAVLRPTEDKCNFDIVQMEWGFIPSYTKNREDVKKMRFGYKDGNGKWHQAYTTLNAKGEELLMKDENTGREKMFRKAALERRCLILSSEFYEWRHLYRLNKRTNQPLKTADKYPYHIGLKNKDYFFIAAIWQNWTDKDTGETVDTVALVTTEANPLMRQIHNSKNRMPTMLPDELAWEWMMQDLSEERITELATYQINTSEMEAYTIEKDFRTTGTPTKAFVYADVPELTYEVN</sequence>
<dbReference type="GO" id="GO:0006508">
    <property type="term" value="P:proteolysis"/>
    <property type="evidence" value="ECO:0007669"/>
    <property type="project" value="UniProtKB-KW"/>
</dbReference>
<dbReference type="PANTHER" id="PTHR13604:SF0">
    <property type="entry name" value="ABASIC SITE PROCESSING PROTEIN HMCES"/>
    <property type="match status" value="1"/>
</dbReference>
<dbReference type="Gene3D" id="3.90.1680.10">
    <property type="entry name" value="SOS response associated peptidase-like"/>
    <property type="match status" value="1"/>
</dbReference>
<keyword evidence="7" id="KW-0456">Lyase</keyword>
<keyword evidence="6" id="KW-0238">DNA-binding</keyword>
<reference evidence="10" key="1">
    <citation type="submission" date="2018-11" db="EMBL/GenBank/DDBJ databases">
        <title>Proposal to divide the Flavobacteriaceae and reorganize its genera based on Amino Acid Identity values calculated from whole genome sequences.</title>
        <authorList>
            <person name="Nicholson A.C."/>
            <person name="Gulvik C.A."/>
            <person name="Whitney A.M."/>
            <person name="Humrighouse B.W."/>
            <person name="Bell M."/>
            <person name="Holmes B."/>
            <person name="Steigerwalt A.G."/>
            <person name="Villarma A."/>
            <person name="Sheth M."/>
            <person name="Batra D."/>
            <person name="Pryor J."/>
            <person name="Bernardet J.-F."/>
            <person name="Hugo C."/>
            <person name="Kampfer P."/>
            <person name="Newman J."/>
            <person name="McQuiston J.R."/>
        </authorList>
    </citation>
    <scope>NUCLEOTIDE SEQUENCE [LARGE SCALE GENOMIC DNA]</scope>
    <source>
        <strain evidence="10">G0229</strain>
    </source>
</reference>
<dbReference type="RefSeq" id="WP_123871757.1">
    <property type="nucleotide sequence ID" value="NZ_CP033932.1"/>
</dbReference>
<dbReference type="AlphaFoldDB" id="A0A3G6TLA9"/>
<evidence type="ECO:0000313" key="9">
    <source>
        <dbReference type="EMBL" id="AZB26850.1"/>
    </source>
</evidence>
<dbReference type="InterPro" id="IPR036590">
    <property type="entry name" value="SRAP-like"/>
</dbReference>
<evidence type="ECO:0000256" key="5">
    <source>
        <dbReference type="ARBA" id="ARBA00023124"/>
    </source>
</evidence>
<name>A0A3G6TLA9_9FLAO</name>
<dbReference type="Proteomes" id="UP000271193">
    <property type="component" value="Chromosome"/>
</dbReference>
<dbReference type="EC" id="3.4.-.-" evidence="8"/>
<evidence type="ECO:0000256" key="3">
    <source>
        <dbReference type="ARBA" id="ARBA00022763"/>
    </source>
</evidence>
<dbReference type="GO" id="GO:0106300">
    <property type="term" value="P:protein-DNA covalent cross-linking repair"/>
    <property type="evidence" value="ECO:0007669"/>
    <property type="project" value="InterPro"/>
</dbReference>
<dbReference type="EMBL" id="CP033932">
    <property type="protein sequence ID" value="AZB26850.1"/>
    <property type="molecule type" value="Genomic_DNA"/>
</dbReference>
<dbReference type="InterPro" id="IPR003738">
    <property type="entry name" value="SRAP"/>
</dbReference>
<evidence type="ECO:0000313" key="10">
    <source>
        <dbReference type="Proteomes" id="UP000271193"/>
    </source>
</evidence>
<evidence type="ECO:0000256" key="8">
    <source>
        <dbReference type="RuleBase" id="RU364100"/>
    </source>
</evidence>
<dbReference type="KEGG" id="cben:EG339_20805"/>
<dbReference type="GeneID" id="99067248"/>
<keyword evidence="3" id="KW-0227">DNA damage</keyword>
<evidence type="ECO:0000256" key="2">
    <source>
        <dbReference type="ARBA" id="ARBA00022670"/>
    </source>
</evidence>
<evidence type="ECO:0000256" key="4">
    <source>
        <dbReference type="ARBA" id="ARBA00022801"/>
    </source>
</evidence>